<evidence type="ECO:0000259" key="1">
    <source>
        <dbReference type="SMART" id="SM00942"/>
    </source>
</evidence>
<comment type="caution">
    <text evidence="2">The sequence shown here is derived from an EMBL/GenBank/DDBJ whole genome shotgun (WGS) entry which is preliminary data.</text>
</comment>
<proteinExistence type="predicted"/>
<protein>
    <recommendedName>
        <fullName evidence="1">Primase C-terminal 1 domain-containing protein</fullName>
    </recommendedName>
</protein>
<evidence type="ECO:0000313" key="3">
    <source>
        <dbReference type="Proteomes" id="UP000274792"/>
    </source>
</evidence>
<dbReference type="InterPro" id="IPR014820">
    <property type="entry name" value="PriCT_1"/>
</dbReference>
<dbReference type="Proteomes" id="UP000274792">
    <property type="component" value="Unassembled WGS sequence"/>
</dbReference>
<dbReference type="EMBL" id="RXWV01000003">
    <property type="protein sequence ID" value="RTX75396.1"/>
    <property type="molecule type" value="Genomic_DNA"/>
</dbReference>
<sequence>MNYLEGIGMSYKPIKIENDVNITILEYKNVYADSFKKEHHIKYSDLVKKLSIPAISEDKYERGVFLAGTNSDDKKIRNDANMIDRNMLILDYDDLADDIDFIKTVNNKLGNAAYTIYSTFNHTYKGNRYRLLIPISKPIKATLYRKAIQMIGEVINEKYDESSEVPSQAMTYSVKQNKESAFVFEYNDKPILDYDFLIKAIKQHKPRNNSNTKRTQAFWDDVAEGVVNGSRNQTLTSLVGLLLAKNVGDKLAYWLAYSYNQTLCSPPLPDKELNKIFASIYKKHYKINIKE</sequence>
<organism evidence="2 3">
    <name type="scientific">Mammaliicoccus sciuri</name>
    <name type="common">Staphylococcus sciuri</name>
    <dbReference type="NCBI Taxonomy" id="1296"/>
    <lineage>
        <taxon>Bacteria</taxon>
        <taxon>Bacillati</taxon>
        <taxon>Bacillota</taxon>
        <taxon>Bacilli</taxon>
        <taxon>Bacillales</taxon>
        <taxon>Staphylococcaceae</taxon>
        <taxon>Mammaliicoccus</taxon>
    </lineage>
</organism>
<name>A0AAJ4VJ40_MAMSC</name>
<evidence type="ECO:0000313" key="2">
    <source>
        <dbReference type="EMBL" id="RTX75396.1"/>
    </source>
</evidence>
<accession>A0AAJ4VJ40</accession>
<reference evidence="2 3" key="1">
    <citation type="submission" date="2018-10" db="EMBL/GenBank/DDBJ databases">
        <title>A collection Staphylococci species genome sequencing.</title>
        <authorList>
            <person name="Cole K."/>
        </authorList>
    </citation>
    <scope>NUCLEOTIDE SEQUENCE [LARGE SCALE GENOMIC DNA]</scope>
    <source>
        <strain evidence="3">NCTC 12218</strain>
    </source>
</reference>
<dbReference type="AlphaFoldDB" id="A0AAJ4VJ40"/>
<dbReference type="SMART" id="SM00942">
    <property type="entry name" value="PriCT_1"/>
    <property type="match status" value="1"/>
</dbReference>
<dbReference type="Pfam" id="PF08708">
    <property type="entry name" value="PriCT_1"/>
    <property type="match status" value="1"/>
</dbReference>
<feature type="domain" description="Primase C-terminal 1" evidence="1">
    <location>
        <begin position="220"/>
        <end position="286"/>
    </location>
</feature>
<gene>
    <name evidence="2" type="ORF">CD117_00600</name>
</gene>